<sequence length="123" mass="13662">MKTLITSLVLLAIIAIAVLSISSQLLSPWHSLQLWLLTPLFVSVAVILVLQRKGKLKRLFPIAAVIINAFALLPYFGMQSAESQGERAILILAMVPLYQGIALLVVGLTDYVRRREARKHMIN</sequence>
<reference evidence="2 3" key="1">
    <citation type="submission" date="2023-08" db="EMBL/GenBank/DDBJ databases">
        <authorList>
            <person name="Joshi A."/>
            <person name="Thite S."/>
        </authorList>
    </citation>
    <scope>NUCLEOTIDE SEQUENCE [LARGE SCALE GENOMIC DNA]</scope>
    <source>
        <strain evidence="2 3">AC40</strain>
    </source>
</reference>
<evidence type="ECO:0000256" key="1">
    <source>
        <dbReference type="SAM" id="Phobius"/>
    </source>
</evidence>
<evidence type="ECO:0000313" key="2">
    <source>
        <dbReference type="EMBL" id="MDP4535826.1"/>
    </source>
</evidence>
<feature type="transmembrane region" description="Helical" evidence="1">
    <location>
        <begin position="59"/>
        <end position="77"/>
    </location>
</feature>
<keyword evidence="1" id="KW-1133">Transmembrane helix</keyword>
<dbReference type="Proteomes" id="UP001231616">
    <property type="component" value="Unassembled WGS sequence"/>
</dbReference>
<feature type="transmembrane region" description="Helical" evidence="1">
    <location>
        <begin position="89"/>
        <end position="112"/>
    </location>
</feature>
<keyword evidence="3" id="KW-1185">Reference proteome</keyword>
<proteinExistence type="predicted"/>
<dbReference type="EMBL" id="JAUZVZ010000007">
    <property type="protein sequence ID" value="MDP4535826.1"/>
    <property type="molecule type" value="Genomic_DNA"/>
</dbReference>
<keyword evidence="1" id="KW-0472">Membrane</keyword>
<keyword evidence="1" id="KW-0812">Transmembrane</keyword>
<feature type="transmembrane region" description="Helical" evidence="1">
    <location>
        <begin position="32"/>
        <end position="50"/>
    </location>
</feature>
<comment type="caution">
    <text evidence="2">The sequence shown here is derived from an EMBL/GenBank/DDBJ whole genome shotgun (WGS) entry which is preliminary data.</text>
</comment>
<name>A0ABT9GXQ3_9GAMM</name>
<organism evidence="2 3">
    <name type="scientific">Alkalimonas collagenimarina</name>
    <dbReference type="NCBI Taxonomy" id="400390"/>
    <lineage>
        <taxon>Bacteria</taxon>
        <taxon>Pseudomonadati</taxon>
        <taxon>Pseudomonadota</taxon>
        <taxon>Gammaproteobacteria</taxon>
        <taxon>Alkalimonas</taxon>
    </lineage>
</organism>
<evidence type="ECO:0008006" key="4">
    <source>
        <dbReference type="Google" id="ProtNLM"/>
    </source>
</evidence>
<evidence type="ECO:0000313" key="3">
    <source>
        <dbReference type="Proteomes" id="UP001231616"/>
    </source>
</evidence>
<dbReference type="RefSeq" id="WP_305893092.1">
    <property type="nucleotide sequence ID" value="NZ_JAUZVZ010000007.1"/>
</dbReference>
<accession>A0ABT9GXQ3</accession>
<protein>
    <recommendedName>
        <fullName evidence="4">Transmembrane protein</fullName>
    </recommendedName>
</protein>
<gene>
    <name evidence="2" type="ORF">Q3O60_06480</name>
</gene>